<comment type="caution">
    <text evidence="4">The sequence shown here is derived from an EMBL/GenBank/DDBJ whole genome shotgun (WGS) entry which is preliminary data.</text>
</comment>
<accession>A0A937W0W1</accession>
<dbReference type="InterPro" id="IPR050766">
    <property type="entry name" value="Bact_Lucif_Oxidored"/>
</dbReference>
<dbReference type="PANTHER" id="PTHR30137">
    <property type="entry name" value="LUCIFERASE-LIKE MONOOXYGENASE"/>
    <property type="match status" value="1"/>
</dbReference>
<evidence type="ECO:0000259" key="3">
    <source>
        <dbReference type="Pfam" id="PF00296"/>
    </source>
</evidence>
<dbReference type="GO" id="GO:0004497">
    <property type="term" value="F:monooxygenase activity"/>
    <property type="evidence" value="ECO:0007669"/>
    <property type="project" value="UniProtKB-KW"/>
</dbReference>
<keyword evidence="1" id="KW-0560">Oxidoreductase</keyword>
<name>A0A937W0W1_UNCTE</name>
<organism evidence="4 5">
    <name type="scientific">Tectimicrobiota bacterium</name>
    <dbReference type="NCBI Taxonomy" id="2528274"/>
    <lineage>
        <taxon>Bacteria</taxon>
        <taxon>Pseudomonadati</taxon>
        <taxon>Nitrospinota/Tectimicrobiota group</taxon>
        <taxon>Candidatus Tectimicrobiota</taxon>
    </lineage>
</organism>
<dbReference type="GO" id="GO:0016705">
    <property type="term" value="F:oxidoreductase activity, acting on paired donors, with incorporation or reduction of molecular oxygen"/>
    <property type="evidence" value="ECO:0007669"/>
    <property type="project" value="InterPro"/>
</dbReference>
<gene>
    <name evidence="4" type="ORF">FJZ47_12370</name>
</gene>
<dbReference type="EMBL" id="VGLS01000357">
    <property type="protein sequence ID" value="MBM3224582.1"/>
    <property type="molecule type" value="Genomic_DNA"/>
</dbReference>
<dbReference type="PANTHER" id="PTHR30137:SF8">
    <property type="entry name" value="BLR5498 PROTEIN"/>
    <property type="match status" value="1"/>
</dbReference>
<dbReference type="SUPFAM" id="SSF51679">
    <property type="entry name" value="Bacterial luciferase-like"/>
    <property type="match status" value="1"/>
</dbReference>
<dbReference type="Gene3D" id="3.20.20.30">
    <property type="entry name" value="Luciferase-like domain"/>
    <property type="match status" value="1"/>
</dbReference>
<reference evidence="4" key="1">
    <citation type="submission" date="2019-03" db="EMBL/GenBank/DDBJ databases">
        <title>Lake Tanganyika Metagenome-Assembled Genomes (MAGs).</title>
        <authorList>
            <person name="Tran P."/>
        </authorList>
    </citation>
    <scope>NUCLEOTIDE SEQUENCE</scope>
    <source>
        <strain evidence="4">K_DeepCast_65m_m2_066</strain>
    </source>
</reference>
<keyword evidence="2" id="KW-0503">Monooxygenase</keyword>
<dbReference type="InterPro" id="IPR011251">
    <property type="entry name" value="Luciferase-like_dom"/>
</dbReference>
<dbReference type="Proteomes" id="UP000712673">
    <property type="component" value="Unassembled WGS sequence"/>
</dbReference>
<feature type="domain" description="Luciferase-like" evidence="3">
    <location>
        <begin position="1"/>
        <end position="316"/>
    </location>
</feature>
<dbReference type="AlphaFoldDB" id="A0A937W0W1"/>
<dbReference type="GO" id="GO:0005829">
    <property type="term" value="C:cytosol"/>
    <property type="evidence" value="ECO:0007669"/>
    <property type="project" value="TreeGrafter"/>
</dbReference>
<evidence type="ECO:0000313" key="5">
    <source>
        <dbReference type="Proteomes" id="UP000712673"/>
    </source>
</evidence>
<dbReference type="Pfam" id="PF00296">
    <property type="entry name" value="Bac_luciferase"/>
    <property type="match status" value="1"/>
</dbReference>
<evidence type="ECO:0000313" key="4">
    <source>
        <dbReference type="EMBL" id="MBM3224582.1"/>
    </source>
</evidence>
<dbReference type="InterPro" id="IPR036661">
    <property type="entry name" value="Luciferase-like_sf"/>
</dbReference>
<protein>
    <submittedName>
        <fullName evidence="4">LLM class flavin-dependent oxidoreductase</fullName>
    </submittedName>
</protein>
<evidence type="ECO:0000256" key="2">
    <source>
        <dbReference type="ARBA" id="ARBA00023033"/>
    </source>
</evidence>
<evidence type="ECO:0000256" key="1">
    <source>
        <dbReference type="ARBA" id="ARBA00023002"/>
    </source>
</evidence>
<proteinExistence type="predicted"/>
<sequence>MEFGILFTSHPNHLTEPYPHRAVHARVTAEIQGADALGYDTAWVAEHHFSNQYGIMPDVFTYLGYLAAQTSRIRLGTAVVTVPLYDPVRIVENMAFVDILSGGRMVLGLGSGYRPYEFDGFGRNFETRRDMQEEAIELILKLLHTRRVAHTGTHFHTRIEDECEIFPVSQQQPHPPLFMAAGTERSMTYAARHGFGLMLSTLPSFDTLAQQIAFYRCHCPEAPTPLAQNPAHGKVDVARWVYVADTDAEAKRDSAEGIIRHLTHFMSSATAGYLGNVSEKDRNVQLDYDELAETTLLHGAPETVARRLRELRDKTGLTSLLLHYPPYYGHEKAMRSLRLFAERVMPEFR</sequence>